<evidence type="ECO:0000256" key="4">
    <source>
        <dbReference type="ARBA" id="ARBA00022741"/>
    </source>
</evidence>
<comment type="function">
    <text evidence="7">Catalyzes the adenylation by ATP of the carboxyl group of the C-terminal glycine of sulfur carrier protein MoaD.</text>
</comment>
<dbReference type="Gene3D" id="3.40.50.720">
    <property type="entry name" value="NAD(P)-binding Rossmann-like Domain"/>
    <property type="match status" value="1"/>
</dbReference>
<dbReference type="GO" id="GO:0005524">
    <property type="term" value="F:ATP binding"/>
    <property type="evidence" value="ECO:0007669"/>
    <property type="project" value="UniProtKB-KW"/>
</dbReference>
<dbReference type="PANTHER" id="PTHR10953:SF102">
    <property type="entry name" value="ADENYLYLTRANSFERASE AND SULFURTRANSFERASE MOCS3"/>
    <property type="match status" value="1"/>
</dbReference>
<dbReference type="PANTHER" id="PTHR10953">
    <property type="entry name" value="UBIQUITIN-ACTIVATING ENZYME E1"/>
    <property type="match status" value="1"/>
</dbReference>
<comment type="similarity">
    <text evidence="2">Belongs to the HesA/MoeB/ThiF family.</text>
</comment>
<dbReference type="GO" id="GO:0061605">
    <property type="term" value="F:molybdopterin-synthase adenylyltransferase activity"/>
    <property type="evidence" value="ECO:0007669"/>
    <property type="project" value="UniProtKB-EC"/>
</dbReference>
<evidence type="ECO:0000256" key="2">
    <source>
        <dbReference type="ARBA" id="ARBA00009919"/>
    </source>
</evidence>
<dbReference type="GO" id="GO:0008146">
    <property type="term" value="F:sulfotransferase activity"/>
    <property type="evidence" value="ECO:0007669"/>
    <property type="project" value="TreeGrafter"/>
</dbReference>
<evidence type="ECO:0000256" key="7">
    <source>
        <dbReference type="ARBA" id="ARBA00055169"/>
    </source>
</evidence>
<keyword evidence="3 15" id="KW-0808">Transferase</keyword>
<comment type="catalytic activity">
    <reaction evidence="6">
        <text>[molybdopterin-synthase sulfur-carrier protein]-C-terminal Gly-Gly + ATP + H(+) = [molybdopterin-synthase sulfur-carrier protein]-C-terminal Gly-Gly-AMP + diphosphate</text>
        <dbReference type="Rhea" id="RHEA:43616"/>
        <dbReference type="Rhea" id="RHEA-COMP:12159"/>
        <dbReference type="Rhea" id="RHEA-COMP:12202"/>
        <dbReference type="ChEBI" id="CHEBI:15378"/>
        <dbReference type="ChEBI" id="CHEBI:30616"/>
        <dbReference type="ChEBI" id="CHEBI:33019"/>
        <dbReference type="ChEBI" id="CHEBI:90618"/>
        <dbReference type="ChEBI" id="CHEBI:90778"/>
        <dbReference type="EC" id="2.7.7.80"/>
    </reaction>
</comment>
<evidence type="ECO:0000256" key="12">
    <source>
        <dbReference type="ARBA" id="ARBA00075328"/>
    </source>
</evidence>
<comment type="subunit">
    <text evidence="8">Homodimer. Forms a stable heterotetrameric complex of 2 MoeB and 2 MoaD during adenylation of MoaD.</text>
</comment>
<dbReference type="Proteomes" id="UP000228987">
    <property type="component" value="Unassembled WGS sequence"/>
</dbReference>
<evidence type="ECO:0000256" key="8">
    <source>
        <dbReference type="ARBA" id="ARBA00063809"/>
    </source>
</evidence>
<keyword evidence="5" id="KW-0067">ATP-binding</keyword>
<dbReference type="InterPro" id="IPR045886">
    <property type="entry name" value="ThiF/MoeB/HesA"/>
</dbReference>
<proteinExistence type="inferred from homology"/>
<evidence type="ECO:0000256" key="5">
    <source>
        <dbReference type="ARBA" id="ARBA00022840"/>
    </source>
</evidence>
<dbReference type="AlphaFoldDB" id="A0A2A5CHN2"/>
<protein>
    <recommendedName>
        <fullName evidence="10">Molybdopterin-synthase adenylyltransferase</fullName>
        <ecNumber evidence="9">2.7.7.80</ecNumber>
    </recommendedName>
    <alternativeName>
        <fullName evidence="13">MoaD protein adenylase</fullName>
    </alternativeName>
    <alternativeName>
        <fullName evidence="11">Molybdopterin-converting factor subunit 1 adenylase</fullName>
    </alternativeName>
    <alternativeName>
        <fullName evidence="12">Sulfur carrier protein MoaD adenylyltransferase</fullName>
    </alternativeName>
</protein>
<dbReference type="FunFam" id="3.40.50.720:FF:000033">
    <property type="entry name" value="Adenylyltransferase and sulfurtransferase MOCS3"/>
    <property type="match status" value="1"/>
</dbReference>
<organism evidence="15 16">
    <name type="scientific">SAR86 cluster bacterium</name>
    <dbReference type="NCBI Taxonomy" id="2030880"/>
    <lineage>
        <taxon>Bacteria</taxon>
        <taxon>Pseudomonadati</taxon>
        <taxon>Pseudomonadota</taxon>
        <taxon>Gammaproteobacteria</taxon>
        <taxon>SAR86 cluster</taxon>
    </lineage>
</organism>
<dbReference type="GO" id="GO:0008641">
    <property type="term" value="F:ubiquitin-like modifier activating enzyme activity"/>
    <property type="evidence" value="ECO:0007669"/>
    <property type="project" value="InterPro"/>
</dbReference>
<sequence>MNDDQLLRYSRQIMLPGIDIAGQEKLLAARVLIVGAGGLGCPAAMYLASSGVGQITLADNDKVELSNLQRQIAHHSTSLGLSKVASLKESIRQLNPEVVVTALAERLHGDILSVEINKADVVVDCSDNLQTRLEINKYCKQHKVPLVSGAAIRMEAQLSVFDHRLPESPCYQCIYDDKSELSLSCSESGVIAPLVGIIGSMQALEAIKLICGIGDTVCGRLLILDAATMQWREMALEKNQLCPICSCG</sequence>
<dbReference type="GO" id="GO:0005829">
    <property type="term" value="C:cytosol"/>
    <property type="evidence" value="ECO:0007669"/>
    <property type="project" value="TreeGrafter"/>
</dbReference>
<reference evidence="16" key="1">
    <citation type="submission" date="2017-08" db="EMBL/GenBank/DDBJ databases">
        <title>A dynamic microbial community with high functional redundancy inhabits the cold, oxic subseafloor aquifer.</title>
        <authorList>
            <person name="Tully B.J."/>
            <person name="Wheat C.G."/>
            <person name="Glazer B.T."/>
            <person name="Huber J.A."/>
        </authorList>
    </citation>
    <scope>NUCLEOTIDE SEQUENCE [LARGE SCALE GENOMIC DNA]</scope>
</reference>
<evidence type="ECO:0000256" key="1">
    <source>
        <dbReference type="ARBA" id="ARBA00005046"/>
    </source>
</evidence>
<dbReference type="Pfam" id="PF00899">
    <property type="entry name" value="ThiF"/>
    <property type="match status" value="1"/>
</dbReference>
<evidence type="ECO:0000256" key="6">
    <source>
        <dbReference type="ARBA" id="ARBA00052218"/>
    </source>
</evidence>
<dbReference type="InterPro" id="IPR000594">
    <property type="entry name" value="ThiF_NAD_FAD-bd"/>
</dbReference>
<dbReference type="NCBIfam" id="NF004281">
    <property type="entry name" value="PRK05690.1"/>
    <property type="match status" value="1"/>
</dbReference>
<dbReference type="GO" id="GO:0004792">
    <property type="term" value="F:thiosulfate-cyanide sulfurtransferase activity"/>
    <property type="evidence" value="ECO:0007669"/>
    <property type="project" value="TreeGrafter"/>
</dbReference>
<evidence type="ECO:0000259" key="14">
    <source>
        <dbReference type="Pfam" id="PF00899"/>
    </source>
</evidence>
<evidence type="ECO:0000256" key="13">
    <source>
        <dbReference type="ARBA" id="ARBA00078531"/>
    </source>
</evidence>
<accession>A0A2A5CHN2</accession>
<feature type="domain" description="THIF-type NAD/FAD binding fold" evidence="14">
    <location>
        <begin position="9"/>
        <end position="243"/>
    </location>
</feature>
<evidence type="ECO:0000256" key="11">
    <source>
        <dbReference type="ARBA" id="ARBA00075110"/>
    </source>
</evidence>
<evidence type="ECO:0000313" key="15">
    <source>
        <dbReference type="EMBL" id="PCJ42950.1"/>
    </source>
</evidence>
<comment type="pathway">
    <text evidence="1">Cofactor biosynthesis; molybdopterin biosynthesis.</text>
</comment>
<dbReference type="CDD" id="cd00757">
    <property type="entry name" value="ThiF_MoeB_HesA_family"/>
    <property type="match status" value="1"/>
</dbReference>
<keyword evidence="4" id="KW-0547">Nucleotide-binding</keyword>
<dbReference type="SUPFAM" id="SSF69572">
    <property type="entry name" value="Activating enzymes of the ubiquitin-like proteins"/>
    <property type="match status" value="1"/>
</dbReference>
<comment type="caution">
    <text evidence="15">The sequence shown here is derived from an EMBL/GenBank/DDBJ whole genome shotgun (WGS) entry which is preliminary data.</text>
</comment>
<dbReference type="EC" id="2.7.7.80" evidence="9"/>
<evidence type="ECO:0000256" key="3">
    <source>
        <dbReference type="ARBA" id="ARBA00022679"/>
    </source>
</evidence>
<name>A0A2A5CHN2_9GAMM</name>
<dbReference type="EMBL" id="NVWI01000002">
    <property type="protein sequence ID" value="PCJ42950.1"/>
    <property type="molecule type" value="Genomic_DNA"/>
</dbReference>
<evidence type="ECO:0000313" key="16">
    <source>
        <dbReference type="Proteomes" id="UP000228987"/>
    </source>
</evidence>
<dbReference type="InterPro" id="IPR035985">
    <property type="entry name" value="Ubiquitin-activating_enz"/>
</dbReference>
<gene>
    <name evidence="15" type="ORF">COA71_03690</name>
</gene>
<keyword evidence="15" id="KW-0548">Nucleotidyltransferase</keyword>
<evidence type="ECO:0000256" key="10">
    <source>
        <dbReference type="ARBA" id="ARBA00073635"/>
    </source>
</evidence>
<evidence type="ECO:0000256" key="9">
    <source>
        <dbReference type="ARBA" id="ARBA00066884"/>
    </source>
</evidence>